<keyword evidence="3 4" id="KW-0378">Hydrolase</keyword>
<evidence type="ECO:0000256" key="4">
    <source>
        <dbReference type="PIRNR" id="PIRNR000988"/>
    </source>
</evidence>
<dbReference type="InterPro" id="IPR016202">
    <property type="entry name" value="DNase_I"/>
</dbReference>
<accession>A0AAV4EE09</accession>
<feature type="domain" description="Endonuclease/exonuclease/phosphatase" evidence="7">
    <location>
        <begin position="58"/>
        <end position="302"/>
    </location>
</feature>
<evidence type="ECO:0000313" key="8">
    <source>
        <dbReference type="EMBL" id="GFR59188.1"/>
    </source>
</evidence>
<protein>
    <recommendedName>
        <fullName evidence="4">Deoxyribonuclease</fullName>
    </recommendedName>
</protein>
<dbReference type="GO" id="GO:0005634">
    <property type="term" value="C:nucleus"/>
    <property type="evidence" value="ECO:0007669"/>
    <property type="project" value="TreeGrafter"/>
</dbReference>
<dbReference type="PANTHER" id="PTHR11371:SF31">
    <property type="entry name" value="EXTRACELLULAR NUCLEASE"/>
    <property type="match status" value="1"/>
</dbReference>
<gene>
    <name evidence="8" type="ORF">ElyMa_003496900</name>
</gene>
<keyword evidence="9" id="KW-1185">Reference proteome</keyword>
<dbReference type="EMBL" id="BMAT01007185">
    <property type="protein sequence ID" value="GFR59188.1"/>
    <property type="molecule type" value="Genomic_DNA"/>
</dbReference>
<keyword evidence="6" id="KW-1015">Disulfide bond</keyword>
<dbReference type="InterPro" id="IPR036691">
    <property type="entry name" value="Endo/exonu/phosph_ase_sf"/>
</dbReference>
<organism evidence="8 9">
    <name type="scientific">Elysia marginata</name>
    <dbReference type="NCBI Taxonomy" id="1093978"/>
    <lineage>
        <taxon>Eukaryota</taxon>
        <taxon>Metazoa</taxon>
        <taxon>Spiralia</taxon>
        <taxon>Lophotrochozoa</taxon>
        <taxon>Mollusca</taxon>
        <taxon>Gastropoda</taxon>
        <taxon>Heterobranchia</taxon>
        <taxon>Euthyneura</taxon>
        <taxon>Panpulmonata</taxon>
        <taxon>Sacoglossa</taxon>
        <taxon>Placobranchoidea</taxon>
        <taxon>Plakobranchidae</taxon>
        <taxon>Elysia</taxon>
    </lineage>
</organism>
<sequence length="310" mass="35076">MMAEPNFSTISGKKRLEGILMSFTAVFFHLLLLGSVQQADSFVLNSTQPSAPLRVALFNIRSFGKTKMSRPETVKNLVRIMKRYDVVFVMETRDAGMTSLTQLRTALGYTQWNYTASIPIGRSTYKEQYVYWYRPAAVKLLQASVYDDDAWDNFEREPYMAQFQYWSHSARSEIKVTLVGIHIKPAVVVEELEHLPKVISSAKKVFPDSDGIVVMGDFNADCRYMNDVERSEPSLLNTPTKYISYVGDAADTTVSHNTDCAYDRLVVPSQGQPEVKVANVKVFDFEKALGLSFEAAHDVSDHYPVEFTLE</sequence>
<evidence type="ECO:0000256" key="1">
    <source>
        <dbReference type="ARBA" id="ARBA00007359"/>
    </source>
</evidence>
<dbReference type="GO" id="GO:0003677">
    <property type="term" value="F:DNA binding"/>
    <property type="evidence" value="ECO:0007669"/>
    <property type="project" value="TreeGrafter"/>
</dbReference>
<evidence type="ECO:0000256" key="5">
    <source>
        <dbReference type="PIRSR" id="PIRSR000988-1"/>
    </source>
</evidence>
<evidence type="ECO:0000256" key="3">
    <source>
        <dbReference type="ARBA" id="ARBA00022801"/>
    </source>
</evidence>
<name>A0AAV4EE09_9GAST</name>
<dbReference type="PIRSF" id="PIRSF000988">
    <property type="entry name" value="DNase_I_euk"/>
    <property type="match status" value="1"/>
</dbReference>
<dbReference type="Gene3D" id="3.60.10.10">
    <property type="entry name" value="Endonuclease/exonuclease/phosphatase"/>
    <property type="match status" value="1"/>
</dbReference>
<keyword evidence="2 4" id="KW-0540">Nuclease</keyword>
<comment type="similarity">
    <text evidence="1 4">Belongs to the DNase I family.</text>
</comment>
<evidence type="ECO:0000313" key="9">
    <source>
        <dbReference type="Proteomes" id="UP000762676"/>
    </source>
</evidence>
<feature type="active site" evidence="5">
    <location>
        <position position="182"/>
    </location>
</feature>
<dbReference type="GO" id="GO:0006308">
    <property type="term" value="P:DNA catabolic process"/>
    <property type="evidence" value="ECO:0007669"/>
    <property type="project" value="InterPro"/>
</dbReference>
<feature type="disulfide bond" description="Essential for enzymatic activity" evidence="6">
    <location>
        <begin position="222"/>
        <end position="260"/>
    </location>
</feature>
<feature type="active site" evidence="5">
    <location>
        <position position="127"/>
    </location>
</feature>
<dbReference type="SUPFAM" id="SSF56219">
    <property type="entry name" value="DNase I-like"/>
    <property type="match status" value="1"/>
</dbReference>
<dbReference type="Proteomes" id="UP000762676">
    <property type="component" value="Unassembled WGS sequence"/>
</dbReference>
<evidence type="ECO:0000259" key="7">
    <source>
        <dbReference type="Pfam" id="PF03372"/>
    </source>
</evidence>
<proteinExistence type="inferred from homology"/>
<evidence type="ECO:0000256" key="2">
    <source>
        <dbReference type="ARBA" id="ARBA00022722"/>
    </source>
</evidence>
<dbReference type="InterPro" id="IPR005135">
    <property type="entry name" value="Endo/exonuclease/phosphatase"/>
</dbReference>
<dbReference type="GO" id="GO:0004530">
    <property type="term" value="F:deoxyribonuclease I activity"/>
    <property type="evidence" value="ECO:0007669"/>
    <property type="project" value="TreeGrafter"/>
</dbReference>
<dbReference type="SMART" id="SM00476">
    <property type="entry name" value="DNaseIc"/>
    <property type="match status" value="1"/>
</dbReference>
<dbReference type="Pfam" id="PF03372">
    <property type="entry name" value="Exo_endo_phos"/>
    <property type="match status" value="1"/>
</dbReference>
<keyword evidence="4" id="KW-0255">Endonuclease</keyword>
<dbReference type="AlphaFoldDB" id="A0AAV4EE09"/>
<comment type="caution">
    <text evidence="8">The sequence shown here is derived from an EMBL/GenBank/DDBJ whole genome shotgun (WGS) entry which is preliminary data.</text>
</comment>
<reference evidence="8 9" key="1">
    <citation type="journal article" date="2021" name="Elife">
        <title>Chloroplast acquisition without the gene transfer in kleptoplastic sea slugs, Plakobranchus ocellatus.</title>
        <authorList>
            <person name="Maeda T."/>
            <person name="Takahashi S."/>
            <person name="Yoshida T."/>
            <person name="Shimamura S."/>
            <person name="Takaki Y."/>
            <person name="Nagai Y."/>
            <person name="Toyoda A."/>
            <person name="Suzuki Y."/>
            <person name="Arimoto A."/>
            <person name="Ishii H."/>
            <person name="Satoh N."/>
            <person name="Nishiyama T."/>
            <person name="Hasebe M."/>
            <person name="Maruyama T."/>
            <person name="Minagawa J."/>
            <person name="Obokata J."/>
            <person name="Shigenobu S."/>
        </authorList>
    </citation>
    <scope>NUCLEOTIDE SEQUENCE [LARGE SCALE GENOMIC DNA]</scope>
</reference>
<dbReference type="PANTHER" id="PTHR11371">
    <property type="entry name" value="DEOXYRIBONUCLEASE"/>
    <property type="match status" value="1"/>
</dbReference>
<dbReference type="PRINTS" id="PR00130">
    <property type="entry name" value="DNASEI"/>
</dbReference>
<evidence type="ECO:0000256" key="6">
    <source>
        <dbReference type="PIRSR" id="PIRSR000988-2"/>
    </source>
</evidence>